<name>A0AA40EBM6_9PEZI</name>
<feature type="chain" id="PRO_5041360011" description="AA1-like domain-containing protein" evidence="1">
    <location>
        <begin position="20"/>
        <end position="202"/>
    </location>
</feature>
<keyword evidence="1" id="KW-0732">Signal</keyword>
<organism evidence="2 3">
    <name type="scientific">Lasiosphaeris hirsuta</name>
    <dbReference type="NCBI Taxonomy" id="260670"/>
    <lineage>
        <taxon>Eukaryota</taxon>
        <taxon>Fungi</taxon>
        <taxon>Dikarya</taxon>
        <taxon>Ascomycota</taxon>
        <taxon>Pezizomycotina</taxon>
        <taxon>Sordariomycetes</taxon>
        <taxon>Sordariomycetidae</taxon>
        <taxon>Sordariales</taxon>
        <taxon>Lasiosphaeriaceae</taxon>
        <taxon>Lasiosphaeris</taxon>
    </lineage>
</organism>
<evidence type="ECO:0008006" key="4">
    <source>
        <dbReference type="Google" id="ProtNLM"/>
    </source>
</evidence>
<protein>
    <recommendedName>
        <fullName evidence="4">AA1-like domain-containing protein</fullName>
    </recommendedName>
</protein>
<evidence type="ECO:0000313" key="2">
    <source>
        <dbReference type="EMBL" id="KAK0729453.1"/>
    </source>
</evidence>
<dbReference type="EMBL" id="JAUKUA010000001">
    <property type="protein sequence ID" value="KAK0729453.1"/>
    <property type="molecule type" value="Genomic_DNA"/>
</dbReference>
<feature type="signal peptide" evidence="1">
    <location>
        <begin position="1"/>
        <end position="19"/>
    </location>
</feature>
<accession>A0AA40EBM6</accession>
<keyword evidence="3" id="KW-1185">Reference proteome</keyword>
<reference evidence="2" key="1">
    <citation type="submission" date="2023-06" db="EMBL/GenBank/DDBJ databases">
        <title>Genome-scale phylogeny and comparative genomics of the fungal order Sordariales.</title>
        <authorList>
            <consortium name="Lawrence Berkeley National Laboratory"/>
            <person name="Hensen N."/>
            <person name="Bonometti L."/>
            <person name="Westerberg I."/>
            <person name="Brannstrom I.O."/>
            <person name="Guillou S."/>
            <person name="Cros-Aarteil S."/>
            <person name="Calhoun S."/>
            <person name="Haridas S."/>
            <person name="Kuo A."/>
            <person name="Mondo S."/>
            <person name="Pangilinan J."/>
            <person name="Riley R."/>
            <person name="Labutti K."/>
            <person name="Andreopoulos B."/>
            <person name="Lipzen A."/>
            <person name="Chen C."/>
            <person name="Yanf M."/>
            <person name="Daum C."/>
            <person name="Ng V."/>
            <person name="Clum A."/>
            <person name="Steindorff A."/>
            <person name="Ohm R."/>
            <person name="Martin F."/>
            <person name="Silar P."/>
            <person name="Natvig D."/>
            <person name="Lalanne C."/>
            <person name="Gautier V."/>
            <person name="Ament-Velasquez S.L."/>
            <person name="Kruys A."/>
            <person name="Hutchinson M.I."/>
            <person name="Powell A.J."/>
            <person name="Barry K."/>
            <person name="Miller A.N."/>
            <person name="Grigoriev I.V."/>
            <person name="Debuchy R."/>
            <person name="Gladieux P."/>
            <person name="Thoren M.H."/>
            <person name="Johannesson H."/>
        </authorList>
    </citation>
    <scope>NUCLEOTIDE SEQUENCE</scope>
    <source>
        <strain evidence="2">SMH4607-1</strain>
    </source>
</reference>
<dbReference type="AlphaFoldDB" id="A0AA40EBM6"/>
<sequence length="202" mass="21601">MVLLTFFLTGLLLASQAAASPAPRNYQLQDLSVTALQSRSCSATTFSNITGFILTEYQIDTVEVATNASQSQTQTIATFGVLNPGTGDTYRLDRIPISAGGGTWSVCRAGETPLPSTLEQCQYLIERGRQSGRLGFRFQWLCDGANPSKPLLFDATMIATLPFEVCVDREGEGGVSLSCGMSQTEVDLPFANISWGEAPAGD</sequence>
<evidence type="ECO:0000313" key="3">
    <source>
        <dbReference type="Proteomes" id="UP001172102"/>
    </source>
</evidence>
<proteinExistence type="predicted"/>
<comment type="caution">
    <text evidence="2">The sequence shown here is derived from an EMBL/GenBank/DDBJ whole genome shotgun (WGS) entry which is preliminary data.</text>
</comment>
<dbReference type="Proteomes" id="UP001172102">
    <property type="component" value="Unassembled WGS sequence"/>
</dbReference>
<evidence type="ECO:0000256" key="1">
    <source>
        <dbReference type="SAM" id="SignalP"/>
    </source>
</evidence>
<gene>
    <name evidence="2" type="ORF">B0H67DRAFT_604724</name>
</gene>